<accession>A0A1G8CWB4</accession>
<evidence type="ECO:0000256" key="1">
    <source>
        <dbReference type="ARBA" id="ARBA00023015"/>
    </source>
</evidence>
<evidence type="ECO:0000256" key="3">
    <source>
        <dbReference type="ARBA" id="ARBA00023163"/>
    </source>
</evidence>
<dbReference type="AlphaFoldDB" id="A0A1G8CWB4"/>
<evidence type="ECO:0000256" key="2">
    <source>
        <dbReference type="ARBA" id="ARBA00023125"/>
    </source>
</evidence>
<keyword evidence="6" id="KW-1185">Reference proteome</keyword>
<dbReference type="GO" id="GO:0003677">
    <property type="term" value="F:DNA binding"/>
    <property type="evidence" value="ECO:0007669"/>
    <property type="project" value="UniProtKB-KW"/>
</dbReference>
<protein>
    <submittedName>
        <fullName evidence="5">ArsR family transcriptional regulator</fullName>
    </submittedName>
</protein>
<dbReference type="GO" id="GO:0003700">
    <property type="term" value="F:DNA-binding transcription factor activity"/>
    <property type="evidence" value="ECO:0007669"/>
    <property type="project" value="InterPro"/>
</dbReference>
<dbReference type="InterPro" id="IPR011991">
    <property type="entry name" value="ArsR-like_HTH"/>
</dbReference>
<sequence length="101" mass="11305">MVDRLEQSKALASQARLSVLGWLADPQAHFAHQVTGPPAEIGVCVTLLAARLEMAQPTVSRHLEVLRRAGFVTVRRIGKWAYFQRNEAALADYKAWINDHL</sequence>
<dbReference type="PROSITE" id="PS50987">
    <property type="entry name" value="HTH_ARSR_2"/>
    <property type="match status" value="1"/>
</dbReference>
<dbReference type="SUPFAM" id="SSF46785">
    <property type="entry name" value="Winged helix' DNA-binding domain"/>
    <property type="match status" value="1"/>
</dbReference>
<dbReference type="Pfam" id="PF01022">
    <property type="entry name" value="HTH_5"/>
    <property type="match status" value="1"/>
</dbReference>
<dbReference type="InterPro" id="IPR036390">
    <property type="entry name" value="WH_DNA-bd_sf"/>
</dbReference>
<name>A0A1G8CWB4_9PROT</name>
<reference evidence="6" key="1">
    <citation type="submission" date="2016-10" db="EMBL/GenBank/DDBJ databases">
        <authorList>
            <person name="Varghese N."/>
            <person name="Submissions S."/>
        </authorList>
    </citation>
    <scope>NUCLEOTIDE SEQUENCE [LARGE SCALE GENOMIC DNA]</scope>
    <source>
        <strain evidence="6">930I</strain>
    </source>
</reference>
<keyword evidence="2" id="KW-0238">DNA-binding</keyword>
<dbReference type="PANTHER" id="PTHR33154:SF33">
    <property type="entry name" value="TRANSCRIPTIONAL REPRESSOR SDPR"/>
    <property type="match status" value="1"/>
</dbReference>
<evidence type="ECO:0000259" key="4">
    <source>
        <dbReference type="PROSITE" id="PS50987"/>
    </source>
</evidence>
<dbReference type="Gene3D" id="1.10.10.10">
    <property type="entry name" value="Winged helix-like DNA-binding domain superfamily/Winged helix DNA-binding domain"/>
    <property type="match status" value="1"/>
</dbReference>
<dbReference type="InterPro" id="IPR036388">
    <property type="entry name" value="WH-like_DNA-bd_sf"/>
</dbReference>
<dbReference type="Proteomes" id="UP000217076">
    <property type="component" value="Unassembled WGS sequence"/>
</dbReference>
<keyword evidence="1" id="KW-0805">Transcription regulation</keyword>
<dbReference type="InterPro" id="IPR051081">
    <property type="entry name" value="HTH_MetalResp_TranReg"/>
</dbReference>
<evidence type="ECO:0000313" key="6">
    <source>
        <dbReference type="Proteomes" id="UP000217076"/>
    </source>
</evidence>
<dbReference type="InterPro" id="IPR001845">
    <property type="entry name" value="HTH_ArsR_DNA-bd_dom"/>
</dbReference>
<feature type="domain" description="HTH arsR-type" evidence="4">
    <location>
        <begin position="1"/>
        <end position="101"/>
    </location>
</feature>
<gene>
    <name evidence="5" type="ORF">SAMN05421742_107117</name>
</gene>
<dbReference type="PANTHER" id="PTHR33154">
    <property type="entry name" value="TRANSCRIPTIONAL REGULATOR, ARSR FAMILY"/>
    <property type="match status" value="1"/>
</dbReference>
<evidence type="ECO:0000313" key="5">
    <source>
        <dbReference type="EMBL" id="SDH49781.1"/>
    </source>
</evidence>
<keyword evidence="3" id="KW-0804">Transcription</keyword>
<organism evidence="5 6">
    <name type="scientific">Roseospirillum parvum</name>
    <dbReference type="NCBI Taxonomy" id="83401"/>
    <lineage>
        <taxon>Bacteria</taxon>
        <taxon>Pseudomonadati</taxon>
        <taxon>Pseudomonadota</taxon>
        <taxon>Alphaproteobacteria</taxon>
        <taxon>Rhodospirillales</taxon>
        <taxon>Rhodospirillaceae</taxon>
        <taxon>Roseospirillum</taxon>
    </lineage>
</organism>
<dbReference type="EMBL" id="FNCV01000007">
    <property type="protein sequence ID" value="SDH49781.1"/>
    <property type="molecule type" value="Genomic_DNA"/>
</dbReference>
<proteinExistence type="predicted"/>
<dbReference type="CDD" id="cd00090">
    <property type="entry name" value="HTH_ARSR"/>
    <property type="match status" value="1"/>
</dbReference>
<dbReference type="SMART" id="SM00418">
    <property type="entry name" value="HTH_ARSR"/>
    <property type="match status" value="1"/>
</dbReference>
<dbReference type="STRING" id="83401.SAMN05421742_107117"/>